<evidence type="ECO:0000313" key="2">
    <source>
        <dbReference type="Proteomes" id="UP001589814"/>
    </source>
</evidence>
<accession>A0ABV6G4I6</accession>
<organism evidence="1 2">
    <name type="scientific">Kushneria aurantia</name>
    <dbReference type="NCBI Taxonomy" id="504092"/>
    <lineage>
        <taxon>Bacteria</taxon>
        <taxon>Pseudomonadati</taxon>
        <taxon>Pseudomonadota</taxon>
        <taxon>Gammaproteobacteria</taxon>
        <taxon>Oceanospirillales</taxon>
        <taxon>Halomonadaceae</taxon>
        <taxon>Kushneria</taxon>
    </lineage>
</organism>
<gene>
    <name evidence="1" type="ORF">ACFFHW_11390</name>
</gene>
<protein>
    <submittedName>
        <fullName evidence="1">N4-gp56 family major capsid protein</fullName>
    </submittedName>
</protein>
<dbReference type="RefSeq" id="WP_083920759.1">
    <property type="nucleotide sequence ID" value="NZ_JBHLVX010000043.1"/>
</dbReference>
<sequence length="204" mass="21785">MWFYATGASRSAVADRITLGRQRAITRSLKSNRAKKVTSMVSASPNYATEPVDAAFIAFAHTDCEADIRDMPGFTPTEKYGSMKALPHEIGKVEDVRYILSPVLTKWEDAGAAGADGAPITNVVSTGGTNADVYPVVYVGKEFYGLIPLKGANAITPMVLNPNNPRGGDPLGQRGSVGWKSYFVAKILNEGWGARLECAVSNLG</sequence>
<reference evidence="1 2" key="1">
    <citation type="submission" date="2024-09" db="EMBL/GenBank/DDBJ databases">
        <authorList>
            <person name="Sun Q."/>
            <person name="Mori K."/>
        </authorList>
    </citation>
    <scope>NUCLEOTIDE SEQUENCE [LARGE SCALE GENOMIC DNA]</scope>
    <source>
        <strain evidence="1 2">CCM 7415</strain>
    </source>
</reference>
<dbReference type="Proteomes" id="UP001589814">
    <property type="component" value="Unassembled WGS sequence"/>
</dbReference>
<comment type="caution">
    <text evidence="1">The sequence shown here is derived from an EMBL/GenBank/DDBJ whole genome shotgun (WGS) entry which is preliminary data.</text>
</comment>
<evidence type="ECO:0000313" key="1">
    <source>
        <dbReference type="EMBL" id="MFC0268575.1"/>
    </source>
</evidence>
<dbReference type="NCBIfam" id="TIGR04387">
    <property type="entry name" value="capsid_maj_N4"/>
    <property type="match status" value="1"/>
</dbReference>
<dbReference type="EMBL" id="JBHLVX010000043">
    <property type="protein sequence ID" value="MFC0268575.1"/>
    <property type="molecule type" value="Genomic_DNA"/>
</dbReference>
<keyword evidence="2" id="KW-1185">Reference proteome</keyword>
<name>A0ABV6G4I6_9GAMM</name>
<proteinExistence type="predicted"/>